<feature type="coiled-coil region" evidence="8">
    <location>
        <begin position="215"/>
        <end position="488"/>
    </location>
</feature>
<feature type="domain" description="Myosin tail" evidence="10">
    <location>
        <begin position="215"/>
        <end position="489"/>
    </location>
</feature>
<evidence type="ECO:0000256" key="2">
    <source>
        <dbReference type="ARBA" id="ARBA00022433"/>
    </source>
</evidence>
<evidence type="ECO:0000313" key="12">
    <source>
        <dbReference type="Proteomes" id="UP000694380"/>
    </source>
</evidence>
<reference evidence="11" key="2">
    <citation type="submission" date="2025-09" db="UniProtKB">
        <authorList>
            <consortium name="Ensembl"/>
        </authorList>
    </citation>
    <scope>IDENTIFICATION</scope>
</reference>
<accession>A0A8C3H7H7</accession>
<dbReference type="OMA" id="MANCNER"/>
<evidence type="ECO:0000256" key="1">
    <source>
        <dbReference type="ARBA" id="ARBA00004657"/>
    </source>
</evidence>
<keyword evidence="12" id="KW-1185">Reference proteome</keyword>
<evidence type="ECO:0000256" key="7">
    <source>
        <dbReference type="ARBA" id="ARBA00023179"/>
    </source>
</evidence>
<keyword evidence="6" id="KW-0505">Motor protein</keyword>
<feature type="region of interest" description="Disordered" evidence="9">
    <location>
        <begin position="181"/>
        <end position="200"/>
    </location>
</feature>
<keyword evidence="5" id="KW-0518">Myosin</keyword>
<dbReference type="InterPro" id="IPR002928">
    <property type="entry name" value="Myosin_tail"/>
</dbReference>
<evidence type="ECO:0000256" key="3">
    <source>
        <dbReference type="ARBA" id="ARBA00022490"/>
    </source>
</evidence>
<feature type="coiled-coil region" evidence="8">
    <location>
        <begin position="12"/>
        <end position="179"/>
    </location>
</feature>
<dbReference type="SUPFAM" id="SSF90257">
    <property type="entry name" value="Myosin rod fragments"/>
    <property type="match status" value="1"/>
</dbReference>
<feature type="compositionally biased region" description="Low complexity" evidence="9">
    <location>
        <begin position="524"/>
        <end position="535"/>
    </location>
</feature>
<reference evidence="11" key="1">
    <citation type="submission" date="2025-08" db="UniProtKB">
        <authorList>
            <consortium name="Ensembl"/>
        </authorList>
    </citation>
    <scope>IDENTIFICATION</scope>
</reference>
<evidence type="ECO:0000256" key="6">
    <source>
        <dbReference type="ARBA" id="ARBA00023175"/>
    </source>
</evidence>
<name>A0A8C3H7H7_CHRPI</name>
<evidence type="ECO:0000256" key="8">
    <source>
        <dbReference type="SAM" id="Coils"/>
    </source>
</evidence>
<dbReference type="GO" id="GO:0032982">
    <property type="term" value="C:myosin filament"/>
    <property type="evidence" value="ECO:0007669"/>
    <property type="project" value="UniProtKB-KW"/>
</dbReference>
<proteinExistence type="predicted"/>
<evidence type="ECO:0000259" key="10">
    <source>
        <dbReference type="Pfam" id="PF01576"/>
    </source>
</evidence>
<keyword evidence="7" id="KW-0514">Muscle protein</keyword>
<dbReference type="GeneTree" id="ENSGT00940000158808"/>
<comment type="subcellular location">
    <subcellularLocation>
        <location evidence="1">Cytoplasm</location>
        <location evidence="1">Myofibril</location>
    </subcellularLocation>
</comment>
<evidence type="ECO:0000313" key="11">
    <source>
        <dbReference type="Ensembl" id="ENSCPBP00000005458.1"/>
    </source>
</evidence>
<feature type="region of interest" description="Disordered" evidence="9">
    <location>
        <begin position="511"/>
        <end position="568"/>
    </location>
</feature>
<feature type="compositionally biased region" description="Acidic residues" evidence="9">
    <location>
        <begin position="539"/>
        <end position="548"/>
    </location>
</feature>
<evidence type="ECO:0000256" key="5">
    <source>
        <dbReference type="ARBA" id="ARBA00023123"/>
    </source>
</evidence>
<keyword evidence="3" id="KW-0963">Cytoplasm</keyword>
<dbReference type="Pfam" id="PF01576">
    <property type="entry name" value="Myosin_tail_1"/>
    <property type="match status" value="2"/>
</dbReference>
<dbReference type="GO" id="GO:0030016">
    <property type="term" value="C:myofibril"/>
    <property type="evidence" value="ECO:0007669"/>
    <property type="project" value="UniProtKB-SubCell"/>
</dbReference>
<sequence length="568" mass="64778">MEEEKGAVLEQLEEEEAVKANFSRQIQALQQQVVEARRKLEEDAGTAEALEEARRRAARELELLGQRWEEKAQAAEKLEKTRARLQQELDDASLELGQQRQAVANLERRQKKFDQMLAEEKLVSARHAEERDRAEAEAREKETKVLSLTRALEESLELREELDRQNKQLRAELDDLVSSKDDVGKNVRSPARTPGFRPHLGVGREAWAGSQDSWVRDLEQELDGERKQRAQVVAARKKLELDLQEVLGQIDAANKGREEAVKQLRKLQAQMKELWREVEESRTSREEIFIQSRENEKKLKNLEAELLQLQEELAAAERAKRQAQQERDDLADELANGASGKSALLDEKRHLEARIGQLEEELDEEQSNAELLNDRYRKLSLQVETLTTELGAERSFSQKAENARQQMERQNKELRAKLGELDSSVKAKYKLTIATLEAKVAQLEEQLEQESRERILSGKLVRRAEKRLKEVVLQVEEERRSADQFKDQVCARPMASPPGPLRGCCGGPMARTDPSFPPRRAPLTFTTRTVRQVFRLEGVSDDEADGPDAETPAPDHQPQPPPAEPPAP</sequence>
<feature type="compositionally biased region" description="Pro residues" evidence="9">
    <location>
        <begin position="555"/>
        <end position="568"/>
    </location>
</feature>
<feature type="domain" description="Myosin tail" evidence="10">
    <location>
        <begin position="1"/>
        <end position="188"/>
    </location>
</feature>
<dbReference type="PANTHER" id="PTHR46349:SF7">
    <property type="entry name" value="MYOSIN TAIL DOMAIN-CONTAINING PROTEIN"/>
    <property type="match status" value="1"/>
</dbReference>
<organism evidence="11 12">
    <name type="scientific">Chrysemys picta bellii</name>
    <name type="common">Western painted turtle</name>
    <name type="synonym">Emys bellii</name>
    <dbReference type="NCBI Taxonomy" id="8478"/>
    <lineage>
        <taxon>Eukaryota</taxon>
        <taxon>Metazoa</taxon>
        <taxon>Chordata</taxon>
        <taxon>Craniata</taxon>
        <taxon>Vertebrata</taxon>
        <taxon>Euteleostomi</taxon>
        <taxon>Archelosauria</taxon>
        <taxon>Testudinata</taxon>
        <taxon>Testudines</taxon>
        <taxon>Cryptodira</taxon>
        <taxon>Durocryptodira</taxon>
        <taxon>Testudinoidea</taxon>
        <taxon>Emydidae</taxon>
        <taxon>Chrysemys</taxon>
    </lineage>
</organism>
<dbReference type="AlphaFoldDB" id="A0A8C3H7H7"/>
<dbReference type="Proteomes" id="UP000694380">
    <property type="component" value="Unplaced"/>
</dbReference>
<dbReference type="Ensembl" id="ENSCPBT00000006641.1">
    <property type="protein sequence ID" value="ENSCPBP00000005458.1"/>
    <property type="gene ID" value="ENSCPBG00000004373.1"/>
</dbReference>
<dbReference type="GO" id="GO:0016459">
    <property type="term" value="C:myosin complex"/>
    <property type="evidence" value="ECO:0007669"/>
    <property type="project" value="UniProtKB-KW"/>
</dbReference>
<dbReference type="GO" id="GO:0005923">
    <property type="term" value="C:bicellular tight junction"/>
    <property type="evidence" value="ECO:0007669"/>
    <property type="project" value="TreeGrafter"/>
</dbReference>
<protein>
    <recommendedName>
        <fullName evidence="10">Myosin tail domain-containing protein</fullName>
    </recommendedName>
</protein>
<evidence type="ECO:0000256" key="4">
    <source>
        <dbReference type="ARBA" id="ARBA00023054"/>
    </source>
</evidence>
<evidence type="ECO:0000256" key="9">
    <source>
        <dbReference type="SAM" id="MobiDB-lite"/>
    </source>
</evidence>
<keyword evidence="2" id="KW-0787">Thick filament</keyword>
<keyword evidence="4 8" id="KW-0175">Coiled coil</keyword>
<dbReference type="PANTHER" id="PTHR46349">
    <property type="entry name" value="CINGULIN-LIKE PROTEIN 1-RELATED"/>
    <property type="match status" value="1"/>
</dbReference>